<dbReference type="GO" id="GO:0035312">
    <property type="term" value="F:5'-3' DNA exonuclease activity"/>
    <property type="evidence" value="ECO:0007669"/>
    <property type="project" value="TreeGrafter"/>
</dbReference>
<reference evidence="5" key="1">
    <citation type="journal article" date="2020" name="Fungal Divers.">
        <title>Resolving the Mortierellaceae phylogeny through synthesis of multi-gene phylogenetics and phylogenomics.</title>
        <authorList>
            <person name="Vandepol N."/>
            <person name="Liber J."/>
            <person name="Desiro A."/>
            <person name="Na H."/>
            <person name="Kennedy M."/>
            <person name="Barry K."/>
            <person name="Grigoriev I.V."/>
            <person name="Miller A.N."/>
            <person name="O'Donnell K."/>
            <person name="Stajich J.E."/>
            <person name="Bonito G."/>
        </authorList>
    </citation>
    <scope>NUCLEOTIDE SEQUENCE</scope>
    <source>
        <strain evidence="5">NVP1</strain>
    </source>
</reference>
<gene>
    <name evidence="5" type="ORF">BG006_010537</name>
</gene>
<dbReference type="Proteomes" id="UP000696485">
    <property type="component" value="Unassembled WGS sequence"/>
</dbReference>
<evidence type="ECO:0000313" key="5">
    <source>
        <dbReference type="EMBL" id="KAF9335822.1"/>
    </source>
</evidence>
<dbReference type="GO" id="GO:0036297">
    <property type="term" value="P:interstrand cross-link repair"/>
    <property type="evidence" value="ECO:0007669"/>
    <property type="project" value="TreeGrafter"/>
</dbReference>
<evidence type="ECO:0000313" key="6">
    <source>
        <dbReference type="Proteomes" id="UP000696485"/>
    </source>
</evidence>
<dbReference type="PANTHER" id="PTHR23240:SF8">
    <property type="entry name" value="PROTEIN ARTEMIS"/>
    <property type="match status" value="1"/>
</dbReference>
<dbReference type="SUPFAM" id="SSF56281">
    <property type="entry name" value="Metallo-hydrolase/oxidoreductase"/>
    <property type="match status" value="1"/>
</dbReference>
<dbReference type="Gene3D" id="3.60.15.10">
    <property type="entry name" value="Ribonuclease Z/Hydroxyacylglutathione hydrolase-like"/>
    <property type="match status" value="1"/>
</dbReference>
<dbReference type="GO" id="GO:0000723">
    <property type="term" value="P:telomere maintenance"/>
    <property type="evidence" value="ECO:0007669"/>
    <property type="project" value="TreeGrafter"/>
</dbReference>
<dbReference type="PANTHER" id="PTHR23240">
    <property type="entry name" value="DNA CROSS-LINK REPAIR PROTEIN PSO2/SNM1-RELATED"/>
    <property type="match status" value="1"/>
</dbReference>
<keyword evidence="6" id="KW-1185">Reference proteome</keyword>
<organism evidence="5 6">
    <name type="scientific">Podila minutissima</name>
    <dbReference type="NCBI Taxonomy" id="64525"/>
    <lineage>
        <taxon>Eukaryota</taxon>
        <taxon>Fungi</taxon>
        <taxon>Fungi incertae sedis</taxon>
        <taxon>Mucoromycota</taxon>
        <taxon>Mortierellomycotina</taxon>
        <taxon>Mortierellomycetes</taxon>
        <taxon>Mortierellales</taxon>
        <taxon>Mortierellaceae</taxon>
        <taxon>Podila</taxon>
    </lineage>
</organism>
<evidence type="ECO:0000256" key="1">
    <source>
        <dbReference type="ARBA" id="ARBA00022722"/>
    </source>
</evidence>
<evidence type="ECO:0008006" key="7">
    <source>
        <dbReference type="Google" id="ProtNLM"/>
    </source>
</evidence>
<dbReference type="EMBL" id="JAAAUY010000084">
    <property type="protein sequence ID" value="KAF9335822.1"/>
    <property type="molecule type" value="Genomic_DNA"/>
</dbReference>
<dbReference type="Gene3D" id="3.40.50.12650">
    <property type="match status" value="1"/>
</dbReference>
<comment type="caution">
    <text evidence="5">The sequence shown here is derived from an EMBL/GenBank/DDBJ whole genome shotgun (WGS) entry which is preliminary data.</text>
</comment>
<name>A0A9P5VPT2_9FUNG</name>
<dbReference type="InterPro" id="IPR036866">
    <property type="entry name" value="RibonucZ/Hydroxyglut_hydro"/>
</dbReference>
<feature type="compositionally biased region" description="Basic and acidic residues" evidence="4">
    <location>
        <begin position="558"/>
        <end position="575"/>
    </location>
</feature>
<evidence type="ECO:0000256" key="2">
    <source>
        <dbReference type="ARBA" id="ARBA00022801"/>
    </source>
</evidence>
<feature type="region of interest" description="Disordered" evidence="4">
    <location>
        <begin position="549"/>
        <end position="575"/>
    </location>
</feature>
<dbReference type="AlphaFoldDB" id="A0A9P5VPT2"/>
<sequence length="586" mass="66324">MSTFDGLIREFPSIAIDNFNTRPGVSVYLLSHVHSDHLTGLATKNWDSPIYCSQITAKWLPLLASKSKQVAHENGETKSLERKYAHLASYLRPLLTGQAHYLELQNGRKARCTLIPAHHCPGAVMFLLQDDRSCILYTGDARNETVDLEALRTMPMFAPGAPRIDRLYLDTTCCHPAFRSFPPRDQALSDLVNFIMHRPRLAHYYFDAWTFGYEDVWIALAKAFHTKVHVSPYLYELYEVIDDLIEPKILPYITVDGVAARFHSCRLGPSCGYGGAGGEHSSARELIRVQPNVSWFSGLQQNGNANQESTRQGTVFGRNVKYSIREKLPSSIARRDDLFYYFNYGCHASLSELEGLIRVIAPKALFPCVLHKNTGLQTYADSNSKVVTLLAHAMPNEALITHQTEEQRIDVQYGITRDFQEYHQVNGFNVLDASDKVKGVEFAVPATPRATGQKQPQQILSPRSNHLRKKLDKLRRQLRSSESLEEDAETSNSSMDEGPLSLDLNDLERKRKWWLEAERGKSTTFEDTGDETRSFVESDHSLGILSKSDFNVGSITKKSQDRHGTEEDQWYDKSTLELRPQAVVKP</sequence>
<feature type="compositionally biased region" description="Polar residues" evidence="4">
    <location>
        <begin position="450"/>
        <end position="464"/>
    </location>
</feature>
<accession>A0A9P5VPT2</accession>
<proteinExistence type="predicted"/>
<dbReference type="GO" id="GO:0003684">
    <property type="term" value="F:damaged DNA binding"/>
    <property type="evidence" value="ECO:0007669"/>
    <property type="project" value="TreeGrafter"/>
</dbReference>
<keyword evidence="3" id="KW-0269">Exonuclease</keyword>
<keyword evidence="2" id="KW-0378">Hydrolase</keyword>
<feature type="compositionally biased region" description="Basic residues" evidence="4">
    <location>
        <begin position="465"/>
        <end position="478"/>
    </location>
</feature>
<dbReference type="GO" id="GO:0006303">
    <property type="term" value="P:double-strand break repair via nonhomologous end joining"/>
    <property type="evidence" value="ECO:0007669"/>
    <property type="project" value="TreeGrafter"/>
</dbReference>
<protein>
    <recommendedName>
        <fullName evidence="7">Artemis</fullName>
    </recommendedName>
</protein>
<keyword evidence="1" id="KW-0540">Nuclease</keyword>
<evidence type="ECO:0000256" key="4">
    <source>
        <dbReference type="SAM" id="MobiDB-lite"/>
    </source>
</evidence>
<feature type="region of interest" description="Disordered" evidence="4">
    <location>
        <begin position="446"/>
        <end position="502"/>
    </location>
</feature>
<evidence type="ECO:0000256" key="3">
    <source>
        <dbReference type="ARBA" id="ARBA00022839"/>
    </source>
</evidence>